<reference evidence="2 3" key="1">
    <citation type="journal article" date="2012" name="Environ. Microbiol.">
        <title>The genome of the ammonia-oxidizing Candidatus Nitrososphaera gargensis: insights into metabolic versatility and environmental adaptations.</title>
        <authorList>
            <person name="Spang A."/>
            <person name="Poehlein A."/>
            <person name="Offre P."/>
            <person name="Zumbragel S."/>
            <person name="Haider S."/>
            <person name="Rychlik N."/>
            <person name="Nowka B."/>
            <person name="Schmeisser C."/>
            <person name="Lebedeva E.V."/>
            <person name="Rattei T."/>
            <person name="Bohm C."/>
            <person name="Schmid M."/>
            <person name="Galushko A."/>
            <person name="Hatzenpichler R."/>
            <person name="Weinmaier T."/>
            <person name="Daniel R."/>
            <person name="Schleper C."/>
            <person name="Spieck E."/>
            <person name="Streit W."/>
            <person name="Wagner M."/>
        </authorList>
    </citation>
    <scope>NUCLEOTIDE SEQUENCE [LARGE SCALE GENOMIC DNA]</scope>
    <source>
        <strain evidence="3">Ga9.2</strain>
    </source>
</reference>
<protein>
    <recommendedName>
        <fullName evidence="4">DUF192 domain-containing protein</fullName>
    </recommendedName>
</protein>
<name>K0IH59_NITGG</name>
<dbReference type="InterPro" id="IPR003795">
    <property type="entry name" value="DUF192"/>
</dbReference>
<dbReference type="BioCyc" id="CNIT1237085:G1324-2286-MONOMER"/>
<dbReference type="KEGG" id="nga:Ngar_c22880"/>
<dbReference type="Gene3D" id="2.60.120.1140">
    <property type="entry name" value="Protein of unknown function DUF192"/>
    <property type="match status" value="1"/>
</dbReference>
<organism evidence="2 3">
    <name type="scientific">Nitrososphaera gargensis (strain Ga9.2)</name>
    <dbReference type="NCBI Taxonomy" id="1237085"/>
    <lineage>
        <taxon>Archaea</taxon>
        <taxon>Nitrososphaerota</taxon>
        <taxon>Nitrososphaeria</taxon>
        <taxon>Nitrososphaerales</taxon>
        <taxon>Nitrososphaeraceae</taxon>
        <taxon>Nitrososphaera</taxon>
    </lineage>
</organism>
<dbReference type="Proteomes" id="UP000008037">
    <property type="component" value="Chromosome"/>
</dbReference>
<dbReference type="RefSeq" id="WP_015019750.1">
    <property type="nucleotide sequence ID" value="NC_018719.1"/>
</dbReference>
<proteinExistence type="predicted"/>
<evidence type="ECO:0000313" key="3">
    <source>
        <dbReference type="Proteomes" id="UP000008037"/>
    </source>
</evidence>
<gene>
    <name evidence="2" type="ordered locus">Ngar_c22880</name>
</gene>
<dbReference type="EMBL" id="CP002408">
    <property type="protein sequence ID" value="AFU59215.1"/>
    <property type="molecule type" value="Genomic_DNA"/>
</dbReference>
<sequence length="163" mass="18276">MARKSTVLIPVIIAAVAVGALGIAFVPPEIRDRDTAFPKGTVRIDDNVITVEIAETAAEQQRWMTFRQDRLPLDTAMLIKHDKPDLYEVWMLNIEYNLDLIWFDENGNAVYLKKDVPPCTNVVETVSCTYKTTKRALYVMAATSGFVDEHNIDIGSKMTIISA</sequence>
<evidence type="ECO:0000313" key="2">
    <source>
        <dbReference type="EMBL" id="AFU59215.1"/>
    </source>
</evidence>
<evidence type="ECO:0008006" key="4">
    <source>
        <dbReference type="Google" id="ProtNLM"/>
    </source>
</evidence>
<dbReference type="InParanoid" id="K0IH59"/>
<evidence type="ECO:0000256" key="1">
    <source>
        <dbReference type="SAM" id="Phobius"/>
    </source>
</evidence>
<dbReference type="InterPro" id="IPR038695">
    <property type="entry name" value="Saro_0823-like_sf"/>
</dbReference>
<dbReference type="Pfam" id="PF02643">
    <property type="entry name" value="DUF192"/>
    <property type="match status" value="1"/>
</dbReference>
<accession>K0IH59</accession>
<keyword evidence="1" id="KW-1133">Transmembrane helix</keyword>
<keyword evidence="1" id="KW-0812">Transmembrane</keyword>
<dbReference type="STRING" id="1237085.Ngar_c22880"/>
<dbReference type="HOGENOM" id="CLU_097039_1_2_2"/>
<dbReference type="GeneID" id="13796151"/>
<dbReference type="OrthoDB" id="6763at2157"/>
<feature type="transmembrane region" description="Helical" evidence="1">
    <location>
        <begin position="7"/>
        <end position="26"/>
    </location>
</feature>
<keyword evidence="3" id="KW-1185">Reference proteome</keyword>
<dbReference type="AlphaFoldDB" id="K0IH59"/>
<dbReference type="PANTHER" id="PTHR37953">
    <property type="entry name" value="UPF0127 PROTEIN MJ1496"/>
    <property type="match status" value="1"/>
</dbReference>
<dbReference type="PANTHER" id="PTHR37953:SF1">
    <property type="entry name" value="UPF0127 PROTEIN MJ1496"/>
    <property type="match status" value="1"/>
</dbReference>
<keyword evidence="1" id="KW-0472">Membrane</keyword>